<protein>
    <submittedName>
        <fullName evidence="2">Uncharacterized protein</fullName>
    </submittedName>
</protein>
<dbReference type="Proteomes" id="UP001610444">
    <property type="component" value="Unassembled WGS sequence"/>
</dbReference>
<comment type="caution">
    <text evidence="2">The sequence shown here is derived from an EMBL/GenBank/DDBJ whole genome shotgun (WGS) entry which is preliminary data.</text>
</comment>
<sequence length="474" mass="51902">MFSPIYLYPGLKTAAMYFSLTSKNVRIYTDPSTRDTFLSAICKDTDGIYREESTIRLDDKLTYSEEKGRFVILGIPGLVLDKLCDQFKPGSLQLKGKSLLVGTAIDSLGGKESAICLDFIFDNTDAYLKFEAPSNDVRKRMVKFSCDPDSPVLKGLVLGWDGLLHYQELPLGDHYENDDGHLKPKRDGTFYMTCDQWKVTSELFFSTHLLQEDGYYRWDTYPLYQDIIVDDNGNLTINDPVEYPFLDLRGELARFLEKIPVVGYEIALIDWIKGDPDEAKRAAAECTYSTIVLGASIAGATLGGPIGAALGSSIAALAAPYVKSAIAETISDPRMRKQLTGVSVYNLLMGEVFAIAGIGIGQIGSELSSFLVEDLTDAGIEDVYAQMIGWTTKQGVNKLDKDDLRKIVDVIVDAVTNGKDKDWIVAQLGGWPDEGYDPNNPFESDGEGDGGSVGIPPFGSESDGPGRHIPGGRI</sequence>
<gene>
    <name evidence="2" type="ORF">BJX68DRAFT_243964</name>
</gene>
<organism evidence="2 3">
    <name type="scientific">Aspergillus pseudodeflectus</name>
    <dbReference type="NCBI Taxonomy" id="176178"/>
    <lineage>
        <taxon>Eukaryota</taxon>
        <taxon>Fungi</taxon>
        <taxon>Dikarya</taxon>
        <taxon>Ascomycota</taxon>
        <taxon>Pezizomycotina</taxon>
        <taxon>Eurotiomycetes</taxon>
        <taxon>Eurotiomycetidae</taxon>
        <taxon>Eurotiales</taxon>
        <taxon>Aspergillaceae</taxon>
        <taxon>Aspergillus</taxon>
        <taxon>Aspergillus subgen. Nidulantes</taxon>
    </lineage>
</organism>
<accession>A0ABR4JTT9</accession>
<dbReference type="InterPro" id="IPR036673">
    <property type="entry name" value="Cyanovirin-N_sf"/>
</dbReference>
<dbReference type="SUPFAM" id="SSF51322">
    <property type="entry name" value="Cyanovirin-N"/>
    <property type="match status" value="1"/>
</dbReference>
<dbReference type="RefSeq" id="XP_070895599.1">
    <property type="nucleotide sequence ID" value="XM_071041230.1"/>
</dbReference>
<evidence type="ECO:0000313" key="2">
    <source>
        <dbReference type="EMBL" id="KAL2843421.1"/>
    </source>
</evidence>
<dbReference type="PANTHER" id="PTHR42076:SF1">
    <property type="entry name" value="CYANOVIRIN-N DOMAIN-CONTAINING PROTEIN"/>
    <property type="match status" value="1"/>
</dbReference>
<dbReference type="GeneID" id="98156394"/>
<dbReference type="EMBL" id="JBFXLR010000046">
    <property type="protein sequence ID" value="KAL2843421.1"/>
    <property type="molecule type" value="Genomic_DNA"/>
</dbReference>
<name>A0ABR4JTT9_9EURO</name>
<evidence type="ECO:0000313" key="3">
    <source>
        <dbReference type="Proteomes" id="UP001610444"/>
    </source>
</evidence>
<keyword evidence="3" id="KW-1185">Reference proteome</keyword>
<dbReference type="PANTHER" id="PTHR42076">
    <property type="entry name" value="CYANOVIRIN-N HOMOLOG"/>
    <property type="match status" value="1"/>
</dbReference>
<feature type="region of interest" description="Disordered" evidence="1">
    <location>
        <begin position="432"/>
        <end position="474"/>
    </location>
</feature>
<evidence type="ECO:0000256" key="1">
    <source>
        <dbReference type="SAM" id="MobiDB-lite"/>
    </source>
</evidence>
<reference evidence="2 3" key="1">
    <citation type="submission" date="2024-07" db="EMBL/GenBank/DDBJ databases">
        <title>Section-level genome sequencing and comparative genomics of Aspergillus sections Usti and Cavernicolus.</title>
        <authorList>
            <consortium name="Lawrence Berkeley National Laboratory"/>
            <person name="Nybo J.L."/>
            <person name="Vesth T.C."/>
            <person name="Theobald S."/>
            <person name="Frisvad J.C."/>
            <person name="Larsen T.O."/>
            <person name="Kjaerboelling I."/>
            <person name="Rothschild-Mancinelli K."/>
            <person name="Lyhne E.K."/>
            <person name="Kogle M.E."/>
            <person name="Barry K."/>
            <person name="Clum A."/>
            <person name="Na H."/>
            <person name="Ledsgaard L."/>
            <person name="Lin J."/>
            <person name="Lipzen A."/>
            <person name="Kuo A."/>
            <person name="Riley R."/>
            <person name="Mondo S."/>
            <person name="LaButti K."/>
            <person name="Haridas S."/>
            <person name="Pangalinan J."/>
            <person name="Salamov A.A."/>
            <person name="Simmons B.A."/>
            <person name="Magnuson J.K."/>
            <person name="Chen J."/>
            <person name="Drula E."/>
            <person name="Henrissat B."/>
            <person name="Wiebenga A."/>
            <person name="Lubbers R.J."/>
            <person name="Gomes A.C."/>
            <person name="Macurrencykelacurrency M.R."/>
            <person name="Stajich J."/>
            <person name="Grigoriev I.V."/>
            <person name="Mortensen U.H."/>
            <person name="De vries R.P."/>
            <person name="Baker S.E."/>
            <person name="Andersen M.R."/>
        </authorList>
    </citation>
    <scope>NUCLEOTIDE SEQUENCE [LARGE SCALE GENOMIC DNA]</scope>
    <source>
        <strain evidence="2 3">CBS 756.74</strain>
    </source>
</reference>
<dbReference type="Gene3D" id="2.30.60.10">
    <property type="entry name" value="Cyanovirin-N"/>
    <property type="match status" value="1"/>
</dbReference>
<proteinExistence type="predicted"/>